<feature type="compositionally biased region" description="Low complexity" evidence="1">
    <location>
        <begin position="464"/>
        <end position="485"/>
    </location>
</feature>
<dbReference type="EC" id="2.1.1.43" evidence="3"/>
<feature type="region of interest" description="Disordered" evidence="1">
    <location>
        <begin position="389"/>
        <end position="424"/>
    </location>
</feature>
<feature type="region of interest" description="Disordered" evidence="1">
    <location>
        <begin position="1"/>
        <end position="110"/>
    </location>
</feature>
<feature type="compositionally biased region" description="Low complexity" evidence="1">
    <location>
        <begin position="389"/>
        <end position="409"/>
    </location>
</feature>
<protein>
    <submittedName>
        <fullName evidence="3">Chloride transporter, chloride channel (ClC) family protein</fullName>
        <ecNumber evidence="3">2.1.1.43</ecNumber>
    </submittedName>
</protein>
<sequence length="586" mass="61981">MPASPSGGGEEPRPGRRRRESQSPREVYIQQTGAGKNSQREAGDSVSTHAPSATAPLPSFPSLNRDVNEGTTSKRLTLPLAPNPLSNPENSSSCCFSSSPPSSFPFSSSASLEESSPLFESLVCSAESPHGRETASVHSFSEVRASGFAVALPLVGLVSGSSRQERRPQEIPLKPLSSQREEERESLSTDGRQPSFERILLKDSETHHFSEASSRFLGDSEASAASFLPLFSPAPRRGALPRPRRLHAAAPASLLRLGRRVAGCTYTWCLVPALLVFAVLLRVAVLLAVHVAALLRRLLLTAKRTVCTPGKRQLFEVLEVWVLAALVGLFTGFSAFYIHHASTFVSDLRVGFCRSFFWLDREQCCGSAFTVDFANNACIPPAPPSLQFSPLPSSSPLSSPASSPDASSSTESADAVGRGGKSAEGGEAAKAARLLFPPTWLSWSALVLGPTSEPFVHADLKMRPSLSPPSSSSPSSSPSSSTSPSPSSPPSSSPPSSSPPSSSTSPSPSSPPSSSPPSPSPPPSSPPSSSPPSSSPPSPSSPPLLLLRRLLLPLLLPLLLLRLLRLLLLRRLLLPLLLPLLLLRLL</sequence>
<feature type="compositionally biased region" description="Low complexity" evidence="1">
    <location>
        <begin position="76"/>
        <end position="110"/>
    </location>
</feature>
<dbReference type="Proteomes" id="UP000074247">
    <property type="component" value="Unassembled WGS sequence"/>
</dbReference>
<dbReference type="GO" id="GO:0032259">
    <property type="term" value="P:methylation"/>
    <property type="evidence" value="ECO:0007669"/>
    <property type="project" value="UniProtKB-KW"/>
</dbReference>
<dbReference type="GO" id="GO:0008168">
    <property type="term" value="F:methyltransferase activity"/>
    <property type="evidence" value="ECO:0007669"/>
    <property type="project" value="UniProtKB-KW"/>
</dbReference>
<dbReference type="EMBL" id="AGQS02004075">
    <property type="protein sequence ID" value="KYF45435.1"/>
    <property type="molecule type" value="Genomic_DNA"/>
</dbReference>
<comment type="caution">
    <text evidence="3">The sequence shown here is derived from an EMBL/GenBank/DDBJ whole genome shotgun (WGS) entry which is preliminary data.</text>
</comment>
<feature type="region of interest" description="Disordered" evidence="1">
    <location>
        <begin position="464"/>
        <end position="542"/>
    </location>
</feature>
<feature type="transmembrane region" description="Helical" evidence="2">
    <location>
        <begin position="316"/>
        <end position="338"/>
    </location>
</feature>
<keyword evidence="3" id="KW-0489">Methyltransferase</keyword>
<dbReference type="AlphaFoldDB" id="A0A139Y3A3"/>
<accession>A0A139Y3A3</accession>
<name>A0A139Y3A3_TOXGO</name>
<feature type="non-terminal residue" evidence="3">
    <location>
        <position position="586"/>
    </location>
</feature>
<organism evidence="3 4">
    <name type="scientific">Toxoplasma gondii ARI</name>
    <dbReference type="NCBI Taxonomy" id="1074872"/>
    <lineage>
        <taxon>Eukaryota</taxon>
        <taxon>Sar</taxon>
        <taxon>Alveolata</taxon>
        <taxon>Apicomplexa</taxon>
        <taxon>Conoidasida</taxon>
        <taxon>Coccidia</taxon>
        <taxon>Eucoccidiorida</taxon>
        <taxon>Eimeriorina</taxon>
        <taxon>Sarcocystidae</taxon>
        <taxon>Toxoplasma</taxon>
    </lineage>
</organism>
<evidence type="ECO:0000256" key="2">
    <source>
        <dbReference type="SAM" id="Phobius"/>
    </source>
</evidence>
<gene>
    <name evidence="3" type="ORF">TGARI_265500A</name>
</gene>
<reference evidence="3 4" key="1">
    <citation type="journal article" date="2016" name="Nat. Commun.">
        <title>Local admixture of amplified and diversified secreted pathogenesis determinants shapes mosaic Toxoplasma gondii genomes.</title>
        <authorList>
            <person name="Lorenzi H."/>
            <person name="Khan A."/>
            <person name="Behnke M.S."/>
            <person name="Namasivayam S."/>
            <person name="Swapna L.S."/>
            <person name="Hadjithomas M."/>
            <person name="Karamycheva S."/>
            <person name="Pinney D."/>
            <person name="Brunk B.P."/>
            <person name="Ajioka J.W."/>
            <person name="Ajzenberg D."/>
            <person name="Boothroyd J.C."/>
            <person name="Boyle J.P."/>
            <person name="Darde M.L."/>
            <person name="Diaz-Miranda M.A."/>
            <person name="Dubey J.P."/>
            <person name="Fritz H.M."/>
            <person name="Gennari S.M."/>
            <person name="Gregory B.D."/>
            <person name="Kim K."/>
            <person name="Saeij J.P."/>
            <person name="Su C."/>
            <person name="White M.W."/>
            <person name="Zhu X.Q."/>
            <person name="Howe D.K."/>
            <person name="Rosenthal B.M."/>
            <person name="Grigg M.E."/>
            <person name="Parkinson J."/>
            <person name="Liu L."/>
            <person name="Kissinger J.C."/>
            <person name="Roos D.S."/>
            <person name="Sibley L.D."/>
        </authorList>
    </citation>
    <scope>NUCLEOTIDE SEQUENCE [LARGE SCALE GENOMIC DNA]</scope>
    <source>
        <strain evidence="3 4">ARI</strain>
    </source>
</reference>
<proteinExistence type="predicted"/>
<feature type="compositionally biased region" description="Pro residues" evidence="1">
    <location>
        <begin position="508"/>
        <end position="542"/>
    </location>
</feature>
<evidence type="ECO:0000256" key="1">
    <source>
        <dbReference type="SAM" id="MobiDB-lite"/>
    </source>
</evidence>
<keyword evidence="3" id="KW-0808">Transferase</keyword>
<keyword evidence="2" id="KW-0472">Membrane</keyword>
<keyword evidence="2" id="KW-1133">Transmembrane helix</keyword>
<evidence type="ECO:0000313" key="4">
    <source>
        <dbReference type="Proteomes" id="UP000074247"/>
    </source>
</evidence>
<feature type="region of interest" description="Disordered" evidence="1">
    <location>
        <begin position="161"/>
        <end position="192"/>
    </location>
</feature>
<feature type="transmembrane region" description="Helical" evidence="2">
    <location>
        <begin position="270"/>
        <end position="295"/>
    </location>
</feature>
<keyword evidence="2" id="KW-0812">Transmembrane</keyword>
<evidence type="ECO:0000313" key="3">
    <source>
        <dbReference type="EMBL" id="KYF45435.1"/>
    </source>
</evidence>
<dbReference type="VEuPathDB" id="ToxoDB:TGARI_265500A"/>
<feature type="compositionally biased region" description="Pro residues" evidence="1">
    <location>
        <begin position="486"/>
        <end position="498"/>
    </location>
</feature>